<gene>
    <name evidence="1" type="ORF">KK062_01245</name>
</gene>
<comment type="caution">
    <text evidence="1">The sequence shown here is derived from an EMBL/GenBank/DDBJ whole genome shotgun (WGS) entry which is preliminary data.</text>
</comment>
<reference evidence="1 2" key="1">
    <citation type="submission" date="2021-05" db="EMBL/GenBank/DDBJ databases">
        <title>A Polyphasic approach of four new species of the genus Ohtaekwangia: Ohtaekwangia histidinii sp. nov., Ohtaekwangia cretensis sp. nov., Ohtaekwangia indiensis sp. nov., Ohtaekwangia reichenbachii sp. nov. from diverse environment.</title>
        <authorList>
            <person name="Octaviana S."/>
        </authorList>
    </citation>
    <scope>NUCLEOTIDE SEQUENCE [LARGE SCALE GENOMIC DNA]</scope>
    <source>
        <strain evidence="1 2">PWU5</strain>
    </source>
</reference>
<accession>A0AAP2DUW0</accession>
<dbReference type="AlphaFoldDB" id="A0AAP2DUW0"/>
<organism evidence="1 2">
    <name type="scientific">Dawidia cretensis</name>
    <dbReference type="NCBI Taxonomy" id="2782350"/>
    <lineage>
        <taxon>Bacteria</taxon>
        <taxon>Pseudomonadati</taxon>
        <taxon>Bacteroidota</taxon>
        <taxon>Cytophagia</taxon>
        <taxon>Cytophagales</taxon>
        <taxon>Chryseotaleaceae</taxon>
        <taxon>Dawidia</taxon>
    </lineage>
</organism>
<dbReference type="EMBL" id="JAHESE010000001">
    <property type="protein sequence ID" value="MBT1706824.1"/>
    <property type="molecule type" value="Genomic_DNA"/>
</dbReference>
<dbReference type="Proteomes" id="UP001319080">
    <property type="component" value="Unassembled WGS sequence"/>
</dbReference>
<keyword evidence="2" id="KW-1185">Reference proteome</keyword>
<evidence type="ECO:0000313" key="1">
    <source>
        <dbReference type="EMBL" id="MBT1706824.1"/>
    </source>
</evidence>
<evidence type="ECO:0000313" key="2">
    <source>
        <dbReference type="Proteomes" id="UP001319080"/>
    </source>
</evidence>
<sequence length="83" mass="9807">MLTLDDFRVMPFERKCDVITFHGNYLMQRVLADCKVFLYFTEGFFIEVFYSPKHQKVLMINAFDNTLGLKPYLDKISLTDLLS</sequence>
<protein>
    <submittedName>
        <fullName evidence="1">Uncharacterized protein</fullName>
    </submittedName>
</protein>
<proteinExistence type="predicted"/>
<dbReference type="RefSeq" id="WP_254082413.1">
    <property type="nucleotide sequence ID" value="NZ_JAHESE010000001.1"/>
</dbReference>
<name>A0AAP2DUW0_9BACT</name>